<dbReference type="Gene3D" id="3.90.230.10">
    <property type="entry name" value="Creatinase/methionine aminopeptidase superfamily"/>
    <property type="match status" value="1"/>
</dbReference>
<evidence type="ECO:0000313" key="8">
    <source>
        <dbReference type="Proteomes" id="UP000223606"/>
    </source>
</evidence>
<accession>A0A2C9D7Y4</accession>
<dbReference type="Pfam" id="PF16188">
    <property type="entry name" value="Peptidase_M24_C"/>
    <property type="match status" value="1"/>
</dbReference>
<evidence type="ECO:0000256" key="1">
    <source>
        <dbReference type="ARBA" id="ARBA00008766"/>
    </source>
</evidence>
<dbReference type="Pfam" id="PF00557">
    <property type="entry name" value="Peptidase_M24"/>
    <property type="match status" value="1"/>
</dbReference>
<dbReference type="AlphaFoldDB" id="A0A2C9D7Y4"/>
<name>A0A2C9D7Y4_9HYPH</name>
<dbReference type="SUPFAM" id="SSF53092">
    <property type="entry name" value="Creatinase/prolidase N-terminal domain"/>
    <property type="match status" value="1"/>
</dbReference>
<dbReference type="InterPro" id="IPR036005">
    <property type="entry name" value="Creatinase/aminopeptidase-like"/>
</dbReference>
<proteinExistence type="inferred from homology"/>
<dbReference type="InterPro" id="IPR033740">
    <property type="entry name" value="Pept_M24B"/>
</dbReference>
<dbReference type="GO" id="GO:0070006">
    <property type="term" value="F:metalloaminopeptidase activity"/>
    <property type="evidence" value="ECO:0007669"/>
    <property type="project" value="InterPro"/>
</dbReference>
<dbReference type="InterPro" id="IPR000994">
    <property type="entry name" value="Pept_M24"/>
</dbReference>
<dbReference type="Pfam" id="PF16189">
    <property type="entry name" value="Creatinase_N_2"/>
    <property type="match status" value="1"/>
</dbReference>
<keyword evidence="8" id="KW-1185">Reference proteome</keyword>
<dbReference type="SUPFAM" id="SSF55920">
    <property type="entry name" value="Creatinase/aminopeptidase"/>
    <property type="match status" value="1"/>
</dbReference>
<dbReference type="InterPro" id="IPR029149">
    <property type="entry name" value="Creatin/AminoP/Spt16_N"/>
</dbReference>
<dbReference type="PANTHER" id="PTHR43763">
    <property type="entry name" value="XAA-PRO AMINOPEPTIDASE 1"/>
    <property type="match status" value="1"/>
</dbReference>
<evidence type="ECO:0000256" key="3">
    <source>
        <dbReference type="ARBA" id="ARBA00022801"/>
    </source>
</evidence>
<organism evidence="7 8">
    <name type="scientific">Hartmannibacter diazotrophicus</name>
    <dbReference type="NCBI Taxonomy" id="1482074"/>
    <lineage>
        <taxon>Bacteria</taxon>
        <taxon>Pseudomonadati</taxon>
        <taxon>Pseudomonadota</taxon>
        <taxon>Alphaproteobacteria</taxon>
        <taxon>Hyphomicrobiales</taxon>
        <taxon>Pleomorphomonadaceae</taxon>
        <taxon>Hartmannibacter</taxon>
    </lineage>
</organism>
<evidence type="ECO:0000256" key="2">
    <source>
        <dbReference type="ARBA" id="ARBA00022723"/>
    </source>
</evidence>
<evidence type="ECO:0000259" key="5">
    <source>
        <dbReference type="Pfam" id="PF01321"/>
    </source>
</evidence>
<dbReference type="Proteomes" id="UP000223606">
    <property type="component" value="Chromosome 1"/>
</dbReference>
<dbReference type="InterPro" id="IPR000587">
    <property type="entry name" value="Creatinase_N"/>
</dbReference>
<dbReference type="EC" id="3.4.13.9" evidence="7"/>
<sequence>MFQSFDSSADPRFGAARLAALRAELKRNDLDGFLVPLADEHQGEYIPPSAQRLAWLTGFGGSAGLCAVLADKAAIFVDGRYTIQVRQQVNTEVFEPKHLMDEPVGEWLKENVGAGRRIGYDPWLHTMAEVARLEKALKKVGAFLVAVDRNPIDAVWGEQPNPPVGPVSLYPDQLAGETSAVKIERIGKAVAEADADAAVLTMTDSIAWVFNIRGSDIGHTPVPLAFAILQAEGRPLLFIDGQKLSNSVRAALDAVVDIAEPDQFTGALEDLGRDERRVLIDPSTAAAKIGTLLKEGGAKLVEGEDPVTLPKAIKNEAELAGTRGAHIRDGAAMVRFLAWLDEAAPAGSVDEVIAAEKLEEFRRDTGALKEISFDTISAAGPHAAIPHYRVTRESCLPLKMDEIFLIDSGGQYEDGTTDITRTVIVGTPSAEMRDRYTRVLKGMIAISRARFPKGTTGAHLDILARQALWNAGFDFDHGTGHGVGVYLSVHEGPQRISKASHVKLQPGMILSNEPGYYKDGAYGIRIENLVIVTAEEPIEGGERPMMGFETLTFAPIDKRLVDVSLMDEGEISWFDRYHAEVREKLMPLVSEEDGVRGWLLAATEPLGPR</sequence>
<dbReference type="GO" id="GO:0102009">
    <property type="term" value="F:proline dipeptidase activity"/>
    <property type="evidence" value="ECO:0007669"/>
    <property type="project" value="UniProtKB-EC"/>
</dbReference>
<keyword evidence="3 7" id="KW-0378">Hydrolase</keyword>
<dbReference type="OrthoDB" id="9806388at2"/>
<dbReference type="InterPro" id="IPR050422">
    <property type="entry name" value="X-Pro_aminopeptidase_P"/>
</dbReference>
<feature type="domain" description="Creatinase N-terminal" evidence="5">
    <location>
        <begin position="17"/>
        <end position="140"/>
    </location>
</feature>
<evidence type="ECO:0000313" key="7">
    <source>
        <dbReference type="EMBL" id="SON56432.1"/>
    </source>
</evidence>
<comment type="similarity">
    <text evidence="1">Belongs to the peptidase M24B family.</text>
</comment>
<dbReference type="KEGG" id="hdi:HDIA_2891"/>
<keyword evidence="2" id="KW-0479">Metal-binding</keyword>
<evidence type="ECO:0000259" key="4">
    <source>
        <dbReference type="Pfam" id="PF00557"/>
    </source>
</evidence>
<feature type="domain" description="Peptidase M24 C-terminal" evidence="6">
    <location>
        <begin position="544"/>
        <end position="606"/>
    </location>
</feature>
<keyword evidence="7" id="KW-0224">Dipeptidase</keyword>
<dbReference type="GO" id="GO:0005737">
    <property type="term" value="C:cytoplasm"/>
    <property type="evidence" value="ECO:0007669"/>
    <property type="project" value="UniProtKB-ARBA"/>
</dbReference>
<reference evidence="8" key="1">
    <citation type="submission" date="2017-09" db="EMBL/GenBank/DDBJ databases">
        <title>Genome sequence of Nannocystis excedens DSM 71.</title>
        <authorList>
            <person name="Blom J."/>
        </authorList>
    </citation>
    <scope>NUCLEOTIDE SEQUENCE [LARGE SCALE GENOMIC DNA]</scope>
    <source>
        <strain evidence="8">type strain: E19</strain>
    </source>
</reference>
<dbReference type="RefSeq" id="WP_099556818.1">
    <property type="nucleotide sequence ID" value="NZ_LT960614.1"/>
</dbReference>
<dbReference type="PANTHER" id="PTHR43763:SF6">
    <property type="entry name" value="XAA-PRO AMINOPEPTIDASE 1"/>
    <property type="match status" value="1"/>
</dbReference>
<dbReference type="InterPro" id="IPR032416">
    <property type="entry name" value="Peptidase_M24_C"/>
</dbReference>
<dbReference type="EMBL" id="LT960614">
    <property type="protein sequence ID" value="SON56432.1"/>
    <property type="molecule type" value="Genomic_DNA"/>
</dbReference>
<dbReference type="GO" id="GO:0046872">
    <property type="term" value="F:metal ion binding"/>
    <property type="evidence" value="ECO:0007669"/>
    <property type="project" value="UniProtKB-KW"/>
</dbReference>
<dbReference type="FunFam" id="3.90.230.10:FF:000009">
    <property type="entry name" value="xaa-Pro aminopeptidase 2"/>
    <property type="match status" value="1"/>
</dbReference>
<gene>
    <name evidence="7" type="primary">pepQ</name>
    <name evidence="7" type="ORF">HDIA_2891</name>
</gene>
<dbReference type="Gene3D" id="3.40.350.10">
    <property type="entry name" value="Creatinase/prolidase N-terminal domain"/>
    <property type="match status" value="2"/>
</dbReference>
<keyword evidence="7" id="KW-0645">Protease</keyword>
<protein>
    <submittedName>
        <fullName evidence="7">Xaa-Pro dipeptidase</fullName>
        <ecNumber evidence="7">3.4.13.9</ecNumber>
    </submittedName>
</protein>
<dbReference type="CDD" id="cd01085">
    <property type="entry name" value="APP"/>
    <property type="match status" value="1"/>
</dbReference>
<dbReference type="Pfam" id="PF01321">
    <property type="entry name" value="Creatinase_N"/>
    <property type="match status" value="1"/>
</dbReference>
<evidence type="ECO:0000259" key="6">
    <source>
        <dbReference type="Pfam" id="PF16188"/>
    </source>
</evidence>
<feature type="domain" description="Peptidase M24" evidence="4">
    <location>
        <begin position="322"/>
        <end position="534"/>
    </location>
</feature>